<dbReference type="KEGG" id="cheb:HH215_31830"/>
<dbReference type="Gene3D" id="2.160.20.10">
    <property type="entry name" value="Single-stranded right-handed beta-helix, Pectin lyase-like"/>
    <property type="match status" value="1"/>
</dbReference>
<dbReference type="InterPro" id="IPR012334">
    <property type="entry name" value="Pectin_lyas_fold"/>
</dbReference>
<gene>
    <name evidence="4" type="ORF">HH215_31830</name>
</gene>
<dbReference type="Gene3D" id="2.60.120.260">
    <property type="entry name" value="Galactose-binding domain-like"/>
    <property type="match status" value="1"/>
</dbReference>
<dbReference type="SUPFAM" id="SSF49785">
    <property type="entry name" value="Galactose-binding domain-like"/>
    <property type="match status" value="1"/>
</dbReference>
<dbReference type="InterPro" id="IPR036116">
    <property type="entry name" value="FN3_sf"/>
</dbReference>
<proteinExistence type="predicted"/>
<dbReference type="InterPro" id="IPR003961">
    <property type="entry name" value="FN3_dom"/>
</dbReference>
<dbReference type="InterPro" id="IPR003610">
    <property type="entry name" value="CBM5/12"/>
</dbReference>
<name>A0A7Z2VQZ4_9BACL</name>
<feature type="signal peptide" evidence="1">
    <location>
        <begin position="1"/>
        <end position="24"/>
    </location>
</feature>
<protein>
    <recommendedName>
        <fullName evidence="6">Fibronectin type-III domain-containing protein</fullName>
    </recommendedName>
</protein>
<reference evidence="4 5" key="1">
    <citation type="submission" date="2020-04" db="EMBL/GenBank/DDBJ databases">
        <title>Genome sequencing of novel species.</title>
        <authorList>
            <person name="Heo J."/>
            <person name="Kim S.-J."/>
            <person name="Kim J.-S."/>
            <person name="Hong S.-B."/>
            <person name="Kwon S.-W."/>
        </authorList>
    </citation>
    <scope>NUCLEOTIDE SEQUENCE [LARGE SCALE GENOMIC DNA]</scope>
    <source>
        <strain evidence="4 5">MFER-1</strain>
    </source>
</reference>
<organism evidence="4 5">
    <name type="scientific">Cohnella herbarum</name>
    <dbReference type="NCBI Taxonomy" id="2728023"/>
    <lineage>
        <taxon>Bacteria</taxon>
        <taxon>Bacillati</taxon>
        <taxon>Bacillota</taxon>
        <taxon>Bacilli</taxon>
        <taxon>Bacillales</taxon>
        <taxon>Paenibacillaceae</taxon>
        <taxon>Cohnella</taxon>
    </lineage>
</organism>
<dbReference type="SUPFAM" id="SSF49265">
    <property type="entry name" value="Fibronectin type III"/>
    <property type="match status" value="1"/>
</dbReference>
<dbReference type="RefSeq" id="WP_169283560.1">
    <property type="nucleotide sequence ID" value="NZ_CP051680.1"/>
</dbReference>
<dbReference type="SUPFAM" id="SSF51126">
    <property type="entry name" value="Pectin lyase-like"/>
    <property type="match status" value="1"/>
</dbReference>
<dbReference type="InterPro" id="IPR013783">
    <property type="entry name" value="Ig-like_fold"/>
</dbReference>
<dbReference type="Pfam" id="PF02839">
    <property type="entry name" value="CBM_5_12"/>
    <property type="match status" value="1"/>
</dbReference>
<dbReference type="GO" id="GO:0005576">
    <property type="term" value="C:extracellular region"/>
    <property type="evidence" value="ECO:0007669"/>
    <property type="project" value="InterPro"/>
</dbReference>
<evidence type="ECO:0000256" key="1">
    <source>
        <dbReference type="SAM" id="SignalP"/>
    </source>
</evidence>
<dbReference type="Pfam" id="PF00754">
    <property type="entry name" value="F5_F8_type_C"/>
    <property type="match status" value="1"/>
</dbReference>
<evidence type="ECO:0000313" key="4">
    <source>
        <dbReference type="EMBL" id="QJD87315.1"/>
    </source>
</evidence>
<keyword evidence="1" id="KW-0732">Signal</keyword>
<dbReference type="GO" id="GO:0030246">
    <property type="term" value="F:carbohydrate binding"/>
    <property type="evidence" value="ECO:0007669"/>
    <property type="project" value="InterPro"/>
</dbReference>
<dbReference type="EMBL" id="CP051680">
    <property type="protein sequence ID" value="QJD87315.1"/>
    <property type="molecule type" value="Genomic_DNA"/>
</dbReference>
<dbReference type="Gene3D" id="2.60.40.10">
    <property type="entry name" value="Immunoglobulins"/>
    <property type="match status" value="1"/>
</dbReference>
<dbReference type="AlphaFoldDB" id="A0A7Z2VQZ4"/>
<keyword evidence="5" id="KW-1185">Reference proteome</keyword>
<dbReference type="InterPro" id="IPR000421">
    <property type="entry name" value="FA58C"/>
</dbReference>
<sequence length="804" mass="87987">MRKKPFVQLLALALLFVAIFPAGGATVSADEPLNVFVLPIQGQTEVSIENVQTKYPDVAWSTLDRLYIPAGKYRYITIRNLPQRSASDPLVITNYGGQVLINEQERPMNQRHGYSLWLSGGSNWVLTGEYDPVQQTGHPSYVGHKNGGYGDSEGRYGIEVTHTRDSALKVDSATGFELSYVEVGHAGFAGLLIKSDNQPLANMDDVKIHDLYIHDNESEGAYIGNTSKDSNAQHKFTNLQFYNNRIVRSGTEGLQLSHLGDGAEIHHNVILFSALDWKDPFQIWQDGAFQLTARDGDIDIHHNIVIGSGGDLFNVHFLARTASPGSEIPAQGEVYVHDNYFSHSRSFFSYLNNPTPQQNTTSGLRLENNFISGIQFQANEVKLTETDTNKLINALAPSNPISINDNVYEGTRTFIGPLNAANGDLNNYHASGNANADVTDVEFRDPTFSSDFDYSLLERWTYKSTAYNALYNLTPPNEIAITYNAGDYVVHEGKMYQSIQTHVATEANAPGNASYWTAVPWMTDDLRLASSSPHQGLGLLPDGGASGDVIPPSAISDLAVASIQSTSLRLSWTVPGDDGNTGDAKYYDIRYSESPITGEGDWAAATRLGSEPIPTAAGTTQTMLVKQLSQTTTYYFAMKAADESENKSSLSNAVSATTKSPSSWLDLTSSTVTNESGYGNANLLADEQSLVGDPRGGTGGAPVTYWDPGYQAGRTPAFAYIDLGQVYDIDRIYLRDYQNQGNFTVYAGSPGGTWTPLFTDPCATYQTWNEHIVENVQTRYLRFQKTTNSANVSEIAVYTFGPVK</sequence>
<dbReference type="GO" id="GO:0005975">
    <property type="term" value="P:carbohydrate metabolic process"/>
    <property type="evidence" value="ECO:0007669"/>
    <property type="project" value="InterPro"/>
</dbReference>
<evidence type="ECO:0000313" key="5">
    <source>
        <dbReference type="Proteomes" id="UP000502248"/>
    </source>
</evidence>
<dbReference type="Pfam" id="PF00041">
    <property type="entry name" value="fn3"/>
    <property type="match status" value="1"/>
</dbReference>
<accession>A0A7Z2VQZ4</accession>
<dbReference type="Proteomes" id="UP000502248">
    <property type="component" value="Chromosome"/>
</dbReference>
<feature type="domain" description="F5/8 type C" evidence="2">
    <location>
        <begin position="658"/>
        <end position="802"/>
    </location>
</feature>
<dbReference type="GO" id="GO:0004553">
    <property type="term" value="F:hydrolase activity, hydrolyzing O-glycosyl compounds"/>
    <property type="evidence" value="ECO:0007669"/>
    <property type="project" value="InterPro"/>
</dbReference>
<evidence type="ECO:0000259" key="2">
    <source>
        <dbReference type="PROSITE" id="PS50022"/>
    </source>
</evidence>
<dbReference type="PROSITE" id="PS50022">
    <property type="entry name" value="FA58C_3"/>
    <property type="match status" value="1"/>
</dbReference>
<dbReference type="CDD" id="cd00063">
    <property type="entry name" value="FN3"/>
    <property type="match status" value="1"/>
</dbReference>
<feature type="domain" description="Fibronectin type-III" evidence="3">
    <location>
        <begin position="551"/>
        <end position="661"/>
    </location>
</feature>
<feature type="chain" id="PRO_5039545190" description="Fibronectin type-III domain-containing protein" evidence="1">
    <location>
        <begin position="25"/>
        <end position="804"/>
    </location>
</feature>
<dbReference type="SMART" id="SM00060">
    <property type="entry name" value="FN3"/>
    <property type="match status" value="1"/>
</dbReference>
<evidence type="ECO:0000259" key="3">
    <source>
        <dbReference type="PROSITE" id="PS50853"/>
    </source>
</evidence>
<dbReference type="InterPro" id="IPR008979">
    <property type="entry name" value="Galactose-bd-like_sf"/>
</dbReference>
<dbReference type="PROSITE" id="PS50853">
    <property type="entry name" value="FN3"/>
    <property type="match status" value="1"/>
</dbReference>
<evidence type="ECO:0008006" key="6">
    <source>
        <dbReference type="Google" id="ProtNLM"/>
    </source>
</evidence>
<dbReference type="InterPro" id="IPR011050">
    <property type="entry name" value="Pectin_lyase_fold/virulence"/>
</dbReference>